<gene>
    <name evidence="2" type="ORF">HLH44_20410</name>
</gene>
<dbReference type="RefSeq" id="WP_183010664.1">
    <property type="nucleotide sequence ID" value="NZ_JABEQP010000030.1"/>
</dbReference>
<keyword evidence="1" id="KW-0812">Transmembrane</keyword>
<keyword evidence="1" id="KW-1133">Transmembrane helix</keyword>
<evidence type="ECO:0000313" key="2">
    <source>
        <dbReference type="EMBL" id="MBB2199759.1"/>
    </source>
</evidence>
<protein>
    <submittedName>
        <fullName evidence="2">Uncharacterized protein</fullName>
    </submittedName>
</protein>
<organism evidence="2 3">
    <name type="scientific">Gluconacetobacter dulcium</name>
    <dbReference type="NCBI Taxonomy" id="2729096"/>
    <lineage>
        <taxon>Bacteria</taxon>
        <taxon>Pseudomonadati</taxon>
        <taxon>Pseudomonadota</taxon>
        <taxon>Alphaproteobacteria</taxon>
        <taxon>Acetobacterales</taxon>
        <taxon>Acetobacteraceae</taxon>
        <taxon>Gluconacetobacter</taxon>
    </lineage>
</organism>
<evidence type="ECO:0000256" key="1">
    <source>
        <dbReference type="SAM" id="Phobius"/>
    </source>
</evidence>
<dbReference type="Proteomes" id="UP000530320">
    <property type="component" value="Unassembled WGS sequence"/>
</dbReference>
<reference evidence="2 3" key="1">
    <citation type="submission" date="2020-04" db="EMBL/GenBank/DDBJ databases">
        <title>Description of novel Gluconacetobacter.</title>
        <authorList>
            <person name="Sombolestani A."/>
        </authorList>
    </citation>
    <scope>NUCLEOTIDE SEQUENCE [LARGE SCALE GENOMIC DNA]</scope>
    <source>
        <strain evidence="2 3">LMG 22058</strain>
    </source>
</reference>
<evidence type="ECO:0000313" key="3">
    <source>
        <dbReference type="Proteomes" id="UP000530320"/>
    </source>
</evidence>
<name>A0A7W4K3L9_9PROT</name>
<accession>A0A7W4K3L9</accession>
<proteinExistence type="predicted"/>
<sequence>MMTRKRFRDLAACYGADLSRWPAADRGPAEALLAGSPDARLVLREQQDLDVVIARAFDAQDAELIARTAHEDTHAALTRLRAGVAGRIAGQDGTRRSARGWWRFMPRWPMAHPTWALTADGLVVFRRAGVVLGCAFVVTGGLWLGWVQSTGGAGDLLNTLLVIPVSGGGS</sequence>
<dbReference type="AlphaFoldDB" id="A0A7W4K3L9"/>
<feature type="transmembrane region" description="Helical" evidence="1">
    <location>
        <begin position="128"/>
        <end position="146"/>
    </location>
</feature>
<keyword evidence="1" id="KW-0472">Membrane</keyword>
<comment type="caution">
    <text evidence="2">The sequence shown here is derived from an EMBL/GenBank/DDBJ whole genome shotgun (WGS) entry which is preliminary data.</text>
</comment>
<dbReference type="EMBL" id="JABEQP010000030">
    <property type="protein sequence ID" value="MBB2199759.1"/>
    <property type="molecule type" value="Genomic_DNA"/>
</dbReference>